<reference evidence="1 2" key="1">
    <citation type="submission" date="2021-05" db="EMBL/GenBank/DDBJ databases">
        <title>A Polyphasic approach of four new species of the genus Ohtaekwangia: Ohtaekwangia histidinii sp. nov., Ohtaekwangia cretensis sp. nov., Ohtaekwangia indiensis sp. nov., Ohtaekwangia reichenbachii sp. nov. from diverse environment.</title>
        <authorList>
            <person name="Octaviana S."/>
        </authorList>
    </citation>
    <scope>NUCLEOTIDE SEQUENCE [LARGE SCALE GENOMIC DNA]</scope>
    <source>
        <strain evidence="1 2">PWU4</strain>
    </source>
</reference>
<protein>
    <recommendedName>
        <fullName evidence="3">Lipoprotein</fullName>
    </recommendedName>
</protein>
<name>A0AAP2DPJ3_9BACT</name>
<dbReference type="AlphaFoldDB" id="A0AAP2DPJ3"/>
<organism evidence="1 2">
    <name type="scientific">Chryseosolibacter histidini</name>
    <dbReference type="NCBI Taxonomy" id="2782349"/>
    <lineage>
        <taxon>Bacteria</taxon>
        <taxon>Pseudomonadati</taxon>
        <taxon>Bacteroidota</taxon>
        <taxon>Cytophagia</taxon>
        <taxon>Cytophagales</taxon>
        <taxon>Chryseotaleaceae</taxon>
        <taxon>Chryseosolibacter</taxon>
    </lineage>
</organism>
<comment type="caution">
    <text evidence="1">The sequence shown here is derived from an EMBL/GenBank/DDBJ whole genome shotgun (WGS) entry which is preliminary data.</text>
</comment>
<evidence type="ECO:0008006" key="3">
    <source>
        <dbReference type="Google" id="ProtNLM"/>
    </source>
</evidence>
<sequence>MRPKFIFVIALMAVLFQGCIVKSLHPFYKPENVVFRKGLLDNWTDQDGNKWSIRRHKLLPNAYEMHWLQNGDKDVVFLAYLFDLEGELYFDFMPLTDNQDSNLPIFELHLMPTHSVAKLVKLNNEEVQIKWFNEEWLKKLFEQNRIRIAHEAIMDENPKDEDDKWYVLTAPTEELQKFILKYGHDATAFSNDNSVWLTLKKSV</sequence>
<dbReference type="RefSeq" id="WP_254163807.1">
    <property type="nucleotide sequence ID" value="NZ_JAHESF010000012.1"/>
</dbReference>
<accession>A0AAP2DPJ3</accession>
<dbReference type="EMBL" id="JAHESF010000012">
    <property type="protein sequence ID" value="MBT1697934.1"/>
    <property type="molecule type" value="Genomic_DNA"/>
</dbReference>
<evidence type="ECO:0000313" key="2">
    <source>
        <dbReference type="Proteomes" id="UP001319200"/>
    </source>
</evidence>
<evidence type="ECO:0000313" key="1">
    <source>
        <dbReference type="EMBL" id="MBT1697934.1"/>
    </source>
</evidence>
<proteinExistence type="predicted"/>
<dbReference type="PROSITE" id="PS51257">
    <property type="entry name" value="PROKAR_LIPOPROTEIN"/>
    <property type="match status" value="1"/>
</dbReference>
<keyword evidence="2" id="KW-1185">Reference proteome</keyword>
<dbReference type="Proteomes" id="UP001319200">
    <property type="component" value="Unassembled WGS sequence"/>
</dbReference>
<gene>
    <name evidence="1" type="ORF">KK083_13660</name>
</gene>